<keyword evidence="3" id="KW-0378">Hydrolase</keyword>
<reference evidence="8 9" key="1">
    <citation type="submission" date="2012-04" db="EMBL/GenBank/DDBJ databases">
        <title>The Genome Sequence of Saprolegnia declina VS20.</title>
        <authorList>
            <consortium name="The Broad Institute Genome Sequencing Platform"/>
            <person name="Russ C."/>
            <person name="Nusbaum C."/>
            <person name="Tyler B."/>
            <person name="van West P."/>
            <person name="Dieguez-Uribeondo J."/>
            <person name="de Bruijn I."/>
            <person name="Tripathy S."/>
            <person name="Jiang R."/>
            <person name="Young S.K."/>
            <person name="Zeng Q."/>
            <person name="Gargeya S."/>
            <person name="Fitzgerald M."/>
            <person name="Haas B."/>
            <person name="Abouelleil A."/>
            <person name="Alvarado L."/>
            <person name="Arachchi H.M."/>
            <person name="Berlin A."/>
            <person name="Chapman S.B."/>
            <person name="Goldberg J."/>
            <person name="Griggs A."/>
            <person name="Gujja S."/>
            <person name="Hansen M."/>
            <person name="Howarth C."/>
            <person name="Imamovic A."/>
            <person name="Larimer J."/>
            <person name="McCowen C."/>
            <person name="Montmayeur A."/>
            <person name="Murphy C."/>
            <person name="Neiman D."/>
            <person name="Pearson M."/>
            <person name="Priest M."/>
            <person name="Roberts A."/>
            <person name="Saif S."/>
            <person name="Shea T."/>
            <person name="Sisk P."/>
            <person name="Sykes S."/>
            <person name="Wortman J."/>
            <person name="Nusbaum C."/>
            <person name="Birren B."/>
        </authorList>
    </citation>
    <scope>NUCLEOTIDE SEQUENCE [LARGE SCALE GENOMIC DNA]</scope>
    <source>
        <strain evidence="8 9">VS20</strain>
    </source>
</reference>
<dbReference type="SMART" id="SM00535">
    <property type="entry name" value="RIBOc"/>
    <property type="match status" value="2"/>
</dbReference>
<dbReference type="GO" id="GO:0003676">
    <property type="term" value="F:nucleic acid binding"/>
    <property type="evidence" value="ECO:0007669"/>
    <property type="project" value="InterPro"/>
</dbReference>
<dbReference type="InParanoid" id="T0R9G7"/>
<evidence type="ECO:0000256" key="1">
    <source>
        <dbReference type="ARBA" id="ARBA00022737"/>
    </source>
</evidence>
<gene>
    <name evidence="8" type="ORF">SDRG_16009</name>
</gene>
<dbReference type="InterPro" id="IPR036389">
    <property type="entry name" value="RNase_III_sf"/>
</dbReference>
<feature type="domain" description="Helicase ATP-binding" evidence="7">
    <location>
        <begin position="10"/>
        <end position="187"/>
    </location>
</feature>
<evidence type="ECO:0000256" key="2">
    <source>
        <dbReference type="ARBA" id="ARBA00022741"/>
    </source>
</evidence>
<dbReference type="EMBL" id="JH767240">
    <property type="protein sequence ID" value="EQC26157.1"/>
    <property type="molecule type" value="Genomic_DNA"/>
</dbReference>
<dbReference type="GO" id="GO:0004525">
    <property type="term" value="F:ribonuclease III activity"/>
    <property type="evidence" value="ECO:0007669"/>
    <property type="project" value="InterPro"/>
</dbReference>
<dbReference type="InterPro" id="IPR027417">
    <property type="entry name" value="P-loop_NTPase"/>
</dbReference>
<organism evidence="8 9">
    <name type="scientific">Saprolegnia diclina (strain VS20)</name>
    <dbReference type="NCBI Taxonomy" id="1156394"/>
    <lineage>
        <taxon>Eukaryota</taxon>
        <taxon>Sar</taxon>
        <taxon>Stramenopiles</taxon>
        <taxon>Oomycota</taxon>
        <taxon>Saprolegniomycetes</taxon>
        <taxon>Saprolegniales</taxon>
        <taxon>Saprolegniaceae</taxon>
        <taxon>Saprolegnia</taxon>
    </lineage>
</organism>
<feature type="domain" description="RNase III" evidence="6">
    <location>
        <begin position="1032"/>
        <end position="1147"/>
    </location>
</feature>
<keyword evidence="5" id="KW-0067">ATP-binding</keyword>
<dbReference type="GO" id="GO:0004386">
    <property type="term" value="F:helicase activity"/>
    <property type="evidence" value="ECO:0007669"/>
    <property type="project" value="UniProtKB-KW"/>
</dbReference>
<evidence type="ECO:0000256" key="5">
    <source>
        <dbReference type="ARBA" id="ARBA00022840"/>
    </source>
</evidence>
<dbReference type="Pfam" id="PF00270">
    <property type="entry name" value="DEAD"/>
    <property type="match status" value="1"/>
</dbReference>
<dbReference type="RefSeq" id="XP_008620420.1">
    <property type="nucleotide sequence ID" value="XM_008622198.1"/>
</dbReference>
<dbReference type="GO" id="GO:0006396">
    <property type="term" value="P:RNA processing"/>
    <property type="evidence" value="ECO:0007669"/>
    <property type="project" value="InterPro"/>
</dbReference>
<dbReference type="Gene3D" id="3.30.160.380">
    <property type="entry name" value="Dicer dimerisation domain"/>
    <property type="match status" value="1"/>
</dbReference>
<evidence type="ECO:0000313" key="9">
    <source>
        <dbReference type="Proteomes" id="UP000030762"/>
    </source>
</evidence>
<dbReference type="PROSITE" id="PS51192">
    <property type="entry name" value="HELICASE_ATP_BIND_1"/>
    <property type="match status" value="1"/>
</dbReference>
<dbReference type="InterPro" id="IPR014001">
    <property type="entry name" value="Helicase_ATP-bd"/>
</dbReference>
<keyword evidence="4" id="KW-0347">Helicase</keyword>
<dbReference type="GeneID" id="19956736"/>
<evidence type="ECO:0000256" key="4">
    <source>
        <dbReference type="ARBA" id="ARBA00022806"/>
    </source>
</evidence>
<dbReference type="CDD" id="cd00593">
    <property type="entry name" value="RIBOc"/>
    <property type="match status" value="2"/>
</dbReference>
<dbReference type="GO" id="GO:0005524">
    <property type="term" value="F:ATP binding"/>
    <property type="evidence" value="ECO:0007669"/>
    <property type="project" value="UniProtKB-KW"/>
</dbReference>
<dbReference type="Gene3D" id="1.10.1520.10">
    <property type="entry name" value="Ribonuclease III domain"/>
    <property type="match status" value="2"/>
</dbReference>
<evidence type="ECO:0000259" key="6">
    <source>
        <dbReference type="PROSITE" id="PS50142"/>
    </source>
</evidence>
<dbReference type="STRING" id="1156394.T0R9G7"/>
<dbReference type="eggNOG" id="KOG0701">
    <property type="taxonomic scope" value="Eukaryota"/>
</dbReference>
<evidence type="ECO:0000313" key="8">
    <source>
        <dbReference type="EMBL" id="EQC26157.1"/>
    </source>
</evidence>
<keyword evidence="2" id="KW-0547">Nucleotide-binding</keyword>
<evidence type="ECO:0000259" key="7">
    <source>
        <dbReference type="PROSITE" id="PS51192"/>
    </source>
</evidence>
<dbReference type="OrthoDB" id="416741at2759"/>
<keyword evidence="9" id="KW-1185">Reference proteome</keyword>
<dbReference type="Pfam" id="PF00636">
    <property type="entry name" value="Ribonuclease_3"/>
    <property type="match status" value="2"/>
</dbReference>
<dbReference type="VEuPathDB" id="FungiDB:SDRG_16009"/>
<dbReference type="SUPFAM" id="SSF69065">
    <property type="entry name" value="RNase III domain-like"/>
    <property type="match status" value="2"/>
</dbReference>
<dbReference type="Gene3D" id="3.40.50.300">
    <property type="entry name" value="P-loop containing nucleotide triphosphate hydrolases"/>
    <property type="match status" value="1"/>
</dbReference>
<dbReference type="PANTHER" id="PTHR14950">
    <property type="entry name" value="DICER-RELATED"/>
    <property type="match status" value="1"/>
</dbReference>
<dbReference type="InterPro" id="IPR005034">
    <property type="entry name" value="Dicer_dimerisation"/>
</dbReference>
<dbReference type="PROSITE" id="PS00517">
    <property type="entry name" value="RNASE_3_1"/>
    <property type="match status" value="1"/>
</dbReference>
<dbReference type="PANTHER" id="PTHR14950:SF37">
    <property type="entry name" value="ENDORIBONUCLEASE DICER"/>
    <property type="match status" value="1"/>
</dbReference>
<evidence type="ECO:0008006" key="10">
    <source>
        <dbReference type="Google" id="ProtNLM"/>
    </source>
</evidence>
<evidence type="ECO:0000256" key="3">
    <source>
        <dbReference type="ARBA" id="ARBA00022801"/>
    </source>
</evidence>
<dbReference type="PROSITE" id="PS50142">
    <property type="entry name" value="RNASE_3_2"/>
    <property type="match status" value="2"/>
</dbReference>
<dbReference type="InterPro" id="IPR038248">
    <property type="entry name" value="Dicer_dimer_sf"/>
</dbReference>
<feature type="domain" description="RNase III" evidence="6">
    <location>
        <begin position="1214"/>
        <end position="1380"/>
    </location>
</feature>
<protein>
    <recommendedName>
        <fullName evidence="10">RNase III domain-containing protein</fullName>
    </recommendedName>
</protein>
<accession>T0R9G7</accession>
<dbReference type="InterPro" id="IPR011545">
    <property type="entry name" value="DEAD/DEAH_box_helicase_dom"/>
</dbReference>
<sequence>MSLAEHQREMLALARQQSVVLSGPSRVGKTHVAAMLARELLDDASHRGKLVLVVVPGSSQIPDVYATMARVCHARMGGQLPTNERAWQTVEYMKAQVASTQVLVLTAAMVGLLLQENVLVLEKVALVVFKSCEKIHALFPAFYQRFFVKYAKLHKACQPRIVALTTSTISALELHTTKNPLFAYTTACSMTLAATRTNHDLLAPLFAEVFEDASSSSSMFVSDPIAFLLGNNEKGIDLVAAYLDLHRIPGDDASLASRKDRFLNDASAVFDHLGFWCFVQHVLHELESGIEFASSSHAESLLASTHLSILSEPLVPVVPRSDSDHAASVAGANGLQSWLTDLLALVPRTQATPRLQQVASLYRTFVANESLLRDAPLTKRTWIFVHRRTHARLVADYLTASFPHLPPACSMVGQDVAHCRDGVTSMGDVIATFNDARSLVLVTTALTHDMDCVAPCDLVLIADTLHDQHKLLDFRRCADAVMGVVRYIVPGTEAEMTKYKALHAKMTRLVQMEIANMPHEVLEQRLQAVRAVEAPVLPANDHAYVVVHDDTQARLDVRNSIETLDAFFDTLPLLAIADHRPQYTHTRHAMQAAMTNKRRQRLEANRRLHDDDDDDEMTQRFEHSVMLRLPPALGIKETLKSPRVDCEKLAKAIAAFLACQELLRRGFLDRSFRSRLQGHVRAASTTPSSHPVTVETETQSNYDVPATTAIELGLRSVREVFAAHSSSSSSVTLYLYPLDSLDYGLLTTTPLYGGVVRDTPWRYEFGTTRCILTPALATVRLVDKTPRVLEMALSELSDCVRHHVMLLRLACYGVDAALAAIRSPDLLCEFSARNDKGYLVVALDPADAIDFDHMRGVMGSFLTPAWPLPPPERLADLVCVARKRKDVTYSIKQVTTTLVGDVVARVVADNTFWGHTIRRAKSAPGNPILGRWYTKDDLLGAEPNQPLVYAIELPSALPIMRHIMDRRPQWTSTVHQKERLVLPDHTDVLGLSRSRYVQAFGLLPLLYELERKLQLSRLMDRVGADIDWTLLNDATSKPAYETLETLGDCYLKLESTWFLYERRWDLDNEGALHMTRTDMIRNDRLCLKAISLELHKLMTHPKILDTQPFIHWKPSCVGRTPKSLVAPVKWIADTVEAMCGAFIAGLGERGGRLFLSWLGNETLDPLECAYARPLLPHCTPQPRPSLPRTSVPLNLAAHGLEFVASYFDDLGERVRILEASLKYEFRNKRLLLEAIAHPSVAPVMRHADASAALAAPFKGDYERLEFLGDALVEYLVLTYATTTYPAWQPGDLTCWKGATVSNDALGKTALIAFHVDHVMLTGAVKMDPKMAANIRLVKHHFARLRAGQPVDAAGIDRATMPKMYADVFEALVAAVFLDAGRDLVTIRDVFLGPLLETVGADALAVVRRHQKTT</sequence>
<dbReference type="Proteomes" id="UP000030762">
    <property type="component" value="Unassembled WGS sequence"/>
</dbReference>
<dbReference type="SUPFAM" id="SSF52540">
    <property type="entry name" value="P-loop containing nucleoside triphosphate hydrolases"/>
    <property type="match status" value="1"/>
</dbReference>
<dbReference type="Pfam" id="PF03368">
    <property type="entry name" value="Dicer_dimer"/>
    <property type="match status" value="1"/>
</dbReference>
<proteinExistence type="predicted"/>
<dbReference type="OMA" id="VDECIFA"/>
<dbReference type="InterPro" id="IPR000999">
    <property type="entry name" value="RNase_III_dom"/>
</dbReference>
<keyword evidence="1" id="KW-0677">Repeat</keyword>
<name>T0R9G7_SAPDV</name>